<evidence type="ECO:0000313" key="7">
    <source>
        <dbReference type="Proteomes" id="UP000288805"/>
    </source>
</evidence>
<dbReference type="PROSITE" id="PS50104">
    <property type="entry name" value="TIR"/>
    <property type="match status" value="1"/>
</dbReference>
<gene>
    <name evidence="6" type="primary">N_83</name>
    <name evidence="6" type="ORF">CK203_086533</name>
</gene>
<dbReference type="AlphaFoldDB" id="A0A438FJ85"/>
<evidence type="ECO:0000256" key="4">
    <source>
        <dbReference type="ARBA" id="ARBA00047304"/>
    </source>
</evidence>
<evidence type="ECO:0000256" key="2">
    <source>
        <dbReference type="ARBA" id="ARBA00022801"/>
    </source>
</evidence>
<feature type="domain" description="TIR" evidence="5">
    <location>
        <begin position="19"/>
        <end position="109"/>
    </location>
</feature>
<dbReference type="GO" id="GO:0007165">
    <property type="term" value="P:signal transduction"/>
    <property type="evidence" value="ECO:0007669"/>
    <property type="project" value="InterPro"/>
</dbReference>
<comment type="caution">
    <text evidence="6">The sequence shown here is derived from an EMBL/GenBank/DDBJ whole genome shotgun (WGS) entry which is preliminary data.</text>
</comment>
<keyword evidence="3" id="KW-0520">NAD</keyword>
<dbReference type="EMBL" id="QGNW01000870">
    <property type="protein sequence ID" value="RVW60074.1"/>
    <property type="molecule type" value="Genomic_DNA"/>
</dbReference>
<dbReference type="InterPro" id="IPR035897">
    <property type="entry name" value="Toll_tir_struct_dom_sf"/>
</dbReference>
<dbReference type="SMART" id="SM00255">
    <property type="entry name" value="TIR"/>
    <property type="match status" value="1"/>
</dbReference>
<dbReference type="Proteomes" id="UP000288805">
    <property type="component" value="Unassembled WGS sequence"/>
</dbReference>
<accession>A0A438FJ85</accession>
<evidence type="ECO:0000313" key="6">
    <source>
        <dbReference type="EMBL" id="RVW60074.1"/>
    </source>
</evidence>
<dbReference type="EC" id="3.2.2.6" evidence="1"/>
<organism evidence="6 7">
    <name type="scientific">Vitis vinifera</name>
    <name type="common">Grape</name>
    <dbReference type="NCBI Taxonomy" id="29760"/>
    <lineage>
        <taxon>Eukaryota</taxon>
        <taxon>Viridiplantae</taxon>
        <taxon>Streptophyta</taxon>
        <taxon>Embryophyta</taxon>
        <taxon>Tracheophyta</taxon>
        <taxon>Spermatophyta</taxon>
        <taxon>Magnoliopsida</taxon>
        <taxon>eudicotyledons</taxon>
        <taxon>Gunneridae</taxon>
        <taxon>Pentapetalae</taxon>
        <taxon>rosids</taxon>
        <taxon>Vitales</taxon>
        <taxon>Vitaceae</taxon>
        <taxon>Viteae</taxon>
        <taxon>Vitis</taxon>
    </lineage>
</organism>
<dbReference type="GO" id="GO:0061809">
    <property type="term" value="F:NAD+ nucleosidase activity, cyclic ADP-ribose generating"/>
    <property type="evidence" value="ECO:0007669"/>
    <property type="project" value="UniProtKB-EC"/>
</dbReference>
<dbReference type="SUPFAM" id="SSF52200">
    <property type="entry name" value="Toll/Interleukin receptor TIR domain"/>
    <property type="match status" value="1"/>
</dbReference>
<reference evidence="6 7" key="1">
    <citation type="journal article" date="2018" name="PLoS Genet.">
        <title>Population sequencing reveals clonal diversity and ancestral inbreeding in the grapevine cultivar Chardonnay.</title>
        <authorList>
            <person name="Roach M.J."/>
            <person name="Johnson D.L."/>
            <person name="Bohlmann J."/>
            <person name="van Vuuren H.J."/>
            <person name="Jones S.J."/>
            <person name="Pretorius I.S."/>
            <person name="Schmidt S.A."/>
            <person name="Borneman A.R."/>
        </authorList>
    </citation>
    <scope>NUCLEOTIDE SEQUENCE [LARGE SCALE GENOMIC DNA]</scope>
    <source>
        <strain evidence="7">cv. Chardonnay</strain>
        <tissue evidence="6">Leaf</tissue>
    </source>
</reference>
<dbReference type="Gene3D" id="3.40.50.10140">
    <property type="entry name" value="Toll/interleukin-1 receptor homology (TIR) domain"/>
    <property type="match status" value="1"/>
</dbReference>
<dbReference type="Pfam" id="PF01582">
    <property type="entry name" value="TIR"/>
    <property type="match status" value="1"/>
</dbReference>
<sequence length="109" mass="12849">MASPSIQRSSSSFTSRSQWSYDVFLSFRGEDTRKSFTDHLYSALIRNNIHTFRDDEELPRGEEIAPELLKAIEESRSAIIVFSKTYAYSKWCLEELVKIMKCKEERDKW</sequence>
<dbReference type="PANTHER" id="PTHR32009">
    <property type="entry name" value="TMV RESISTANCE PROTEIN N-LIKE"/>
    <property type="match status" value="1"/>
</dbReference>
<proteinExistence type="predicted"/>
<evidence type="ECO:0000256" key="1">
    <source>
        <dbReference type="ARBA" id="ARBA00011982"/>
    </source>
</evidence>
<dbReference type="PANTHER" id="PTHR32009:SF39">
    <property type="entry name" value="TIR DOMAIN-CONTAINING PROTEIN"/>
    <property type="match status" value="1"/>
</dbReference>
<evidence type="ECO:0000259" key="5">
    <source>
        <dbReference type="PROSITE" id="PS50104"/>
    </source>
</evidence>
<protein>
    <recommendedName>
        <fullName evidence="1">ADP-ribosyl cyclase/cyclic ADP-ribose hydrolase</fullName>
        <ecNumber evidence="1">3.2.2.6</ecNumber>
    </recommendedName>
</protein>
<comment type="catalytic activity">
    <reaction evidence="4">
        <text>NAD(+) + H2O = ADP-D-ribose + nicotinamide + H(+)</text>
        <dbReference type="Rhea" id="RHEA:16301"/>
        <dbReference type="ChEBI" id="CHEBI:15377"/>
        <dbReference type="ChEBI" id="CHEBI:15378"/>
        <dbReference type="ChEBI" id="CHEBI:17154"/>
        <dbReference type="ChEBI" id="CHEBI:57540"/>
        <dbReference type="ChEBI" id="CHEBI:57967"/>
        <dbReference type="EC" id="3.2.2.6"/>
    </reaction>
    <physiologicalReaction direction="left-to-right" evidence="4">
        <dbReference type="Rhea" id="RHEA:16302"/>
    </physiologicalReaction>
</comment>
<name>A0A438FJ85_VITVI</name>
<dbReference type="InterPro" id="IPR000157">
    <property type="entry name" value="TIR_dom"/>
</dbReference>
<evidence type="ECO:0000256" key="3">
    <source>
        <dbReference type="ARBA" id="ARBA00023027"/>
    </source>
</evidence>
<keyword evidence="2" id="KW-0378">Hydrolase</keyword>